<evidence type="ECO:0000256" key="5">
    <source>
        <dbReference type="ARBA" id="ARBA00022801"/>
    </source>
</evidence>
<dbReference type="Pfam" id="PF00102">
    <property type="entry name" value="Y_phosphatase"/>
    <property type="match status" value="1"/>
</dbReference>
<dbReference type="SMART" id="SM00404">
    <property type="entry name" value="PTPc_motif"/>
    <property type="match status" value="1"/>
</dbReference>
<dbReference type="PANTHER" id="PTHR45983:SF4">
    <property type="entry name" value="TYROSINE-PROTEIN PHOSPHATASE NON-RECEPTOR TYPE 18"/>
    <property type="match status" value="1"/>
</dbReference>
<dbReference type="PROSITE" id="PS00383">
    <property type="entry name" value="TYR_PHOSPHATASE_1"/>
    <property type="match status" value="1"/>
</dbReference>
<name>A0AAV7LVI3_PLEWA</name>
<dbReference type="AlphaFoldDB" id="A0AAV7LVI3"/>
<evidence type="ECO:0000256" key="3">
    <source>
        <dbReference type="ARBA" id="ARBA00022490"/>
    </source>
</evidence>
<dbReference type="FunFam" id="3.90.190.10:FF:000045">
    <property type="entry name" value="Tyrosine-protein phosphatase non-receptor type 12"/>
    <property type="match status" value="1"/>
</dbReference>
<feature type="region of interest" description="Disordered" evidence="8">
    <location>
        <begin position="550"/>
        <end position="574"/>
    </location>
</feature>
<dbReference type="SMART" id="SM00194">
    <property type="entry name" value="PTPc"/>
    <property type="match status" value="1"/>
</dbReference>
<evidence type="ECO:0000259" key="9">
    <source>
        <dbReference type="PROSITE" id="PS50055"/>
    </source>
</evidence>
<dbReference type="InterPro" id="IPR016130">
    <property type="entry name" value="Tyr_Pase_AS"/>
</dbReference>
<feature type="domain" description="Tyrosine specific protein phosphatases" evidence="10">
    <location>
        <begin position="202"/>
        <end position="279"/>
    </location>
</feature>
<reference evidence="11" key="1">
    <citation type="journal article" date="2022" name="bioRxiv">
        <title>Sequencing and chromosome-scale assembly of the giantPleurodeles waltlgenome.</title>
        <authorList>
            <person name="Brown T."/>
            <person name="Elewa A."/>
            <person name="Iarovenko S."/>
            <person name="Subramanian E."/>
            <person name="Araus A.J."/>
            <person name="Petzold A."/>
            <person name="Susuki M."/>
            <person name="Suzuki K.-i.T."/>
            <person name="Hayashi T."/>
            <person name="Toyoda A."/>
            <person name="Oliveira C."/>
            <person name="Osipova E."/>
            <person name="Leigh N.D."/>
            <person name="Simon A."/>
            <person name="Yun M.H."/>
        </authorList>
    </citation>
    <scope>NUCLEOTIDE SEQUENCE</scope>
    <source>
        <strain evidence="11">20211129_DDA</strain>
        <tissue evidence="11">Liver</tissue>
    </source>
</reference>
<sequence length="574" mass="64199">MSLENLRSFLARVGSAEEQEVALAEEFKNIRTQVAAFRQENNLTTEVGGNKENIKKNRYKDILPYDQTRVPLSLAVEEGQNDYINASFIKGLDNKQCYIATQGPLSHTVVDFWRMIWEYHVKVVVMACREVELGKKKCERYWPTDQEPSSFGPFTVTMIEKKMPNTEVVLRTLQVTFQREVREIIHFQYVAWPDRGIPDTYDCFLEMIRLLRQYQGEDPAPMCVHCSAGCGRTGVICTVEHVQNLISKKRVPDNFSVFEVVLSLRQQRPSAVQTKEQYEFVYHAVAEMFTKELKSRTSLCYENVSRPENKSSQLYDDVGSLKAELRTLPQAKRESYSRSTSVPSEQAPRRRTEMSETYAVVNKVRTGPPRVGSSPATMEARTPPTPAQYNIRPQSNSGGASAAPVYSAVRPKSKMCASPPSEGQALDGGWAAPPNYSLAGAPAFQEKPPENNYATLYIRGADTEERGSHSGSRLSDVPSSWSERVDPSVAAPQGSASKGNNKFRNFLHAGFTSASPKKGTLSASESIDSYEEVPDASRCTLINQSLTNGLGFNQRIGRPKGPRDPPAEWSHLQR</sequence>
<evidence type="ECO:0000256" key="6">
    <source>
        <dbReference type="ARBA" id="ARBA00022912"/>
    </source>
</evidence>
<feature type="region of interest" description="Disordered" evidence="8">
    <location>
        <begin position="329"/>
        <end position="405"/>
    </location>
</feature>
<dbReference type="InterPro" id="IPR000242">
    <property type="entry name" value="PTP_cat"/>
</dbReference>
<keyword evidence="6" id="KW-0904">Protein phosphatase</keyword>
<dbReference type="PROSITE" id="PS50056">
    <property type="entry name" value="TYR_PHOSPHATASE_2"/>
    <property type="match status" value="1"/>
</dbReference>
<evidence type="ECO:0000256" key="4">
    <source>
        <dbReference type="ARBA" id="ARBA00022553"/>
    </source>
</evidence>
<feature type="domain" description="Tyrosine-protein phosphatase" evidence="9">
    <location>
        <begin position="23"/>
        <end position="288"/>
    </location>
</feature>
<keyword evidence="12" id="KW-1185">Reference proteome</keyword>
<feature type="compositionally biased region" description="Polar residues" evidence="8">
    <location>
        <begin position="469"/>
        <end position="482"/>
    </location>
</feature>
<dbReference type="GO" id="GO:0005737">
    <property type="term" value="C:cytoplasm"/>
    <property type="evidence" value="ECO:0007669"/>
    <property type="project" value="UniProtKB-SubCell"/>
</dbReference>
<organism evidence="11 12">
    <name type="scientific">Pleurodeles waltl</name>
    <name type="common">Iberian ribbed newt</name>
    <dbReference type="NCBI Taxonomy" id="8319"/>
    <lineage>
        <taxon>Eukaryota</taxon>
        <taxon>Metazoa</taxon>
        <taxon>Chordata</taxon>
        <taxon>Craniata</taxon>
        <taxon>Vertebrata</taxon>
        <taxon>Euteleostomi</taxon>
        <taxon>Amphibia</taxon>
        <taxon>Batrachia</taxon>
        <taxon>Caudata</taxon>
        <taxon>Salamandroidea</taxon>
        <taxon>Salamandridae</taxon>
        <taxon>Pleurodelinae</taxon>
        <taxon>Pleurodeles</taxon>
    </lineage>
</organism>
<dbReference type="InterPro" id="IPR047170">
    <property type="entry name" value="PTN12/18/22"/>
</dbReference>
<dbReference type="GO" id="GO:0005634">
    <property type="term" value="C:nucleus"/>
    <property type="evidence" value="ECO:0007669"/>
    <property type="project" value="TreeGrafter"/>
</dbReference>
<evidence type="ECO:0000259" key="10">
    <source>
        <dbReference type="PROSITE" id="PS50056"/>
    </source>
</evidence>
<keyword evidence="4" id="KW-0597">Phosphoprotein</keyword>
<evidence type="ECO:0000256" key="2">
    <source>
        <dbReference type="ARBA" id="ARBA00013064"/>
    </source>
</evidence>
<comment type="caution">
    <text evidence="11">The sequence shown here is derived from an EMBL/GenBank/DDBJ whole genome shotgun (WGS) entry which is preliminary data.</text>
</comment>
<dbReference type="PANTHER" id="PTHR45983">
    <property type="entry name" value="TYROSINE PHOSPHATSE N18, PUTATIVE-RELATED"/>
    <property type="match status" value="1"/>
</dbReference>
<evidence type="ECO:0000313" key="12">
    <source>
        <dbReference type="Proteomes" id="UP001066276"/>
    </source>
</evidence>
<comment type="subcellular location">
    <subcellularLocation>
        <location evidence="1">Cytoplasm</location>
    </subcellularLocation>
</comment>
<dbReference type="EC" id="3.1.3.48" evidence="2"/>
<dbReference type="SUPFAM" id="SSF52799">
    <property type="entry name" value="(Phosphotyrosine protein) phosphatases II"/>
    <property type="match status" value="1"/>
</dbReference>
<evidence type="ECO:0000313" key="11">
    <source>
        <dbReference type="EMBL" id="KAJ1095571.1"/>
    </source>
</evidence>
<keyword evidence="5" id="KW-0378">Hydrolase</keyword>
<dbReference type="InterPro" id="IPR029021">
    <property type="entry name" value="Prot-tyrosine_phosphatase-like"/>
</dbReference>
<evidence type="ECO:0000256" key="8">
    <source>
        <dbReference type="SAM" id="MobiDB-lite"/>
    </source>
</evidence>
<dbReference type="PRINTS" id="PR00700">
    <property type="entry name" value="PRTYPHPHTASE"/>
</dbReference>
<dbReference type="PROSITE" id="PS50055">
    <property type="entry name" value="TYR_PHOSPHATASE_PTP"/>
    <property type="match status" value="1"/>
</dbReference>
<dbReference type="Proteomes" id="UP001066276">
    <property type="component" value="Chromosome 10"/>
</dbReference>
<dbReference type="InterPro" id="IPR000387">
    <property type="entry name" value="Tyr_Pase_dom"/>
</dbReference>
<dbReference type="GO" id="GO:0004726">
    <property type="term" value="F:non-membrane spanning protein tyrosine phosphatase activity"/>
    <property type="evidence" value="ECO:0007669"/>
    <property type="project" value="InterPro"/>
</dbReference>
<proteinExistence type="inferred from homology"/>
<gene>
    <name evidence="11" type="ORF">NDU88_000732</name>
</gene>
<evidence type="ECO:0000256" key="7">
    <source>
        <dbReference type="ARBA" id="ARBA00034734"/>
    </source>
</evidence>
<comment type="similarity">
    <text evidence="7">Belongs to the protein-tyrosine phosphatase family. Non-receptor class 4 subfamily.</text>
</comment>
<dbReference type="EMBL" id="JANPWB010000014">
    <property type="protein sequence ID" value="KAJ1095571.1"/>
    <property type="molecule type" value="Genomic_DNA"/>
</dbReference>
<feature type="compositionally biased region" description="Polar residues" evidence="8">
    <location>
        <begin position="387"/>
        <end position="399"/>
    </location>
</feature>
<protein>
    <recommendedName>
        <fullName evidence="2">protein-tyrosine-phosphatase</fullName>
        <ecNumber evidence="2">3.1.3.48</ecNumber>
    </recommendedName>
</protein>
<feature type="region of interest" description="Disordered" evidence="8">
    <location>
        <begin position="463"/>
        <end position="501"/>
    </location>
</feature>
<keyword evidence="3" id="KW-0963">Cytoplasm</keyword>
<evidence type="ECO:0000256" key="1">
    <source>
        <dbReference type="ARBA" id="ARBA00004496"/>
    </source>
</evidence>
<dbReference type="Gene3D" id="3.90.190.10">
    <property type="entry name" value="Protein tyrosine phosphatase superfamily"/>
    <property type="match status" value="1"/>
</dbReference>
<dbReference type="InterPro" id="IPR003595">
    <property type="entry name" value="Tyr_Pase_cat"/>
</dbReference>
<accession>A0AAV7LVI3</accession>